<dbReference type="Pfam" id="PF20432">
    <property type="entry name" value="Xre-like-HTH"/>
    <property type="match status" value="1"/>
</dbReference>
<gene>
    <name evidence="3" type="ORF">DFQ15_11326</name>
</gene>
<dbReference type="Pfam" id="PF09722">
    <property type="entry name" value="Xre_MbcA_ParS_C"/>
    <property type="match status" value="1"/>
</dbReference>
<keyword evidence="4" id="KW-1185">Reference proteome</keyword>
<evidence type="ECO:0000313" key="3">
    <source>
        <dbReference type="EMBL" id="PYE76338.1"/>
    </source>
</evidence>
<dbReference type="InterPro" id="IPR046847">
    <property type="entry name" value="Xre-like_HTH"/>
</dbReference>
<name>A0A318SGE2_9BURK</name>
<evidence type="ECO:0000313" key="4">
    <source>
        <dbReference type="Proteomes" id="UP000247540"/>
    </source>
</evidence>
<evidence type="ECO:0000259" key="1">
    <source>
        <dbReference type="Pfam" id="PF09722"/>
    </source>
</evidence>
<dbReference type="GO" id="GO:0003677">
    <property type="term" value="F:DNA binding"/>
    <property type="evidence" value="ECO:0007669"/>
    <property type="project" value="InterPro"/>
</dbReference>
<comment type="caution">
    <text evidence="3">The sequence shown here is derived from an EMBL/GenBank/DDBJ whole genome shotgun (WGS) entry which is preliminary data.</text>
</comment>
<dbReference type="Proteomes" id="UP000247540">
    <property type="component" value="Unassembled WGS sequence"/>
</dbReference>
<sequence length="203" mass="21700">MSTIRAKATAQKRIAPVAFAGSRVDANAGPAKRMRSVGAAKPPSANSTAIWIEKSRTVTLRNADYMHLFKEDPLAQVGLVKQGVAPMVIDGLAGGMKVSRDKLLATLGLKRETIRRRAKENQALSIEESSRVLGISRLIGQVQAMVEASGNPDGFDAAAWVGRWLDQPLPALGHQRPAELMDTAEGQAVVADMVLRSQSSAYA</sequence>
<reference evidence="3 4" key="1">
    <citation type="submission" date="2018-06" db="EMBL/GenBank/DDBJ databases">
        <title>Genomic Encyclopedia of Type Strains, Phase III (KMG-III): the genomes of soil and plant-associated and newly described type strains.</title>
        <authorList>
            <person name="Whitman W."/>
        </authorList>
    </citation>
    <scope>NUCLEOTIDE SEQUENCE [LARGE SCALE GENOMIC DNA]</scope>
    <source>
        <strain evidence="3 4">CECT 7646</strain>
    </source>
</reference>
<organism evidence="3 4">
    <name type="scientific">Xylophilus ampelinus</name>
    <dbReference type="NCBI Taxonomy" id="54067"/>
    <lineage>
        <taxon>Bacteria</taxon>
        <taxon>Pseudomonadati</taxon>
        <taxon>Pseudomonadota</taxon>
        <taxon>Betaproteobacteria</taxon>
        <taxon>Burkholderiales</taxon>
        <taxon>Xylophilus</taxon>
    </lineage>
</organism>
<feature type="domain" description="Antitoxin Xre-like helix-turn-helix" evidence="2">
    <location>
        <begin position="77"/>
        <end position="135"/>
    </location>
</feature>
<accession>A0A318SGE2</accession>
<feature type="domain" description="Antitoxin Xre/MbcA/ParS-like toxin-binding" evidence="1">
    <location>
        <begin position="155"/>
        <end position="196"/>
    </location>
</feature>
<proteinExistence type="predicted"/>
<dbReference type="EMBL" id="QJTC01000013">
    <property type="protein sequence ID" value="PYE76338.1"/>
    <property type="molecule type" value="Genomic_DNA"/>
</dbReference>
<dbReference type="InterPro" id="IPR024467">
    <property type="entry name" value="Xre/MbcA/ParS-like_toxin-bd"/>
</dbReference>
<evidence type="ECO:0000259" key="2">
    <source>
        <dbReference type="Pfam" id="PF20432"/>
    </source>
</evidence>
<dbReference type="AlphaFoldDB" id="A0A318SGE2"/>
<protein>
    <submittedName>
        <fullName evidence="3">Putative toxin-antitoxin system antitoxin component (TIGR02293 family)</fullName>
    </submittedName>
</protein>